<dbReference type="PANTHER" id="PTHR42735:SF4">
    <property type="entry name" value="PYRIDOXAL PHOSPHATE-DEPENDENT DECARBOXYLASE FAMILY PROTEIN"/>
    <property type="match status" value="1"/>
</dbReference>
<dbReference type="AlphaFoldDB" id="A0A8S3S044"/>
<name>A0A8S3S044_MYTED</name>
<dbReference type="InterPro" id="IPR015424">
    <property type="entry name" value="PyrdxlP-dep_Trfase"/>
</dbReference>
<dbReference type="OrthoDB" id="2161780at2759"/>
<evidence type="ECO:0000256" key="2">
    <source>
        <dbReference type="ARBA" id="ARBA00022898"/>
    </source>
</evidence>
<dbReference type="Gene3D" id="3.40.640.10">
    <property type="entry name" value="Type I PLP-dependent aspartate aminotransferase-like (Major domain)"/>
    <property type="match status" value="1"/>
</dbReference>
<dbReference type="Pfam" id="PF00282">
    <property type="entry name" value="Pyridoxal_deC"/>
    <property type="match status" value="1"/>
</dbReference>
<reference evidence="5" key="1">
    <citation type="submission" date="2021-03" db="EMBL/GenBank/DDBJ databases">
        <authorList>
            <person name="Bekaert M."/>
        </authorList>
    </citation>
    <scope>NUCLEOTIDE SEQUENCE</scope>
</reference>
<feature type="modified residue" description="N6-(pyridoxal phosphate)lysine" evidence="4">
    <location>
        <position position="418"/>
    </location>
</feature>
<dbReference type="EMBL" id="CAJPWZ010001275">
    <property type="protein sequence ID" value="CAG2211810.1"/>
    <property type="molecule type" value="Genomic_DNA"/>
</dbReference>
<evidence type="ECO:0000256" key="1">
    <source>
        <dbReference type="ARBA" id="ARBA00001933"/>
    </source>
</evidence>
<comment type="caution">
    <text evidence="5">The sequence shown here is derived from an EMBL/GenBank/DDBJ whole genome shotgun (WGS) entry which is preliminary data.</text>
</comment>
<evidence type="ECO:0000313" key="5">
    <source>
        <dbReference type="EMBL" id="CAG2211810.1"/>
    </source>
</evidence>
<accession>A0A8S3S044</accession>
<dbReference type="GO" id="GO:0030170">
    <property type="term" value="F:pyridoxal phosphate binding"/>
    <property type="evidence" value="ECO:0007669"/>
    <property type="project" value="InterPro"/>
</dbReference>
<dbReference type="InterPro" id="IPR015421">
    <property type="entry name" value="PyrdxlP-dep_Trfase_major"/>
</dbReference>
<proteinExistence type="predicted"/>
<dbReference type="InterPro" id="IPR050477">
    <property type="entry name" value="GrpII_AminoAcid_Decarb"/>
</dbReference>
<dbReference type="SUPFAM" id="SSF53383">
    <property type="entry name" value="PLP-dependent transferases"/>
    <property type="match status" value="1"/>
</dbReference>
<dbReference type="InterPro" id="IPR002129">
    <property type="entry name" value="PyrdxlP-dep_de-COase"/>
</dbReference>
<evidence type="ECO:0000313" key="6">
    <source>
        <dbReference type="Proteomes" id="UP000683360"/>
    </source>
</evidence>
<gene>
    <name evidence="5" type="ORF">MEDL_25819</name>
</gene>
<dbReference type="GO" id="GO:0019752">
    <property type="term" value="P:carboxylic acid metabolic process"/>
    <property type="evidence" value="ECO:0007669"/>
    <property type="project" value="InterPro"/>
</dbReference>
<dbReference type="GO" id="GO:0016830">
    <property type="term" value="F:carbon-carbon lyase activity"/>
    <property type="evidence" value="ECO:0007669"/>
    <property type="project" value="InterPro"/>
</dbReference>
<sequence>MANNTTGVQGKESLGSWFLGPKLENLDILQKLCESAFSEAANFRQCRHAEDLECITSETKRSETYSYYIEQLQKELAVVCKDLKKSHNFASTRNGLPQGDRTLPGVVGYLAALLYTPNNIISSHSPAVTPMEIEVGEQLCEMLGYDLKSTPKPWGHVTSCGSISNIEAFWAAQNLKFYPLAVQKAMKECPEIADIMFETKVNFPEKTSHQNIQDMSTWNAANLDVDSIVNMASSIRSDKYIKLIEKHKVSYLGWNRFLKTHGLNEPVIIGSAACHYSLPKAASLLGLGRDNILRIKTDRNARIDMQELDKVLHDCLQRQIPIITVMANHGSTEFGAIDPLEEIVNLRNKYMEKGLYFSIHADAAFGGYFASMLREDGENLPNKLRSDDYCAHSLLSEYAKKQYSFLKQADTITVDPQKCGFTPLPTSVICYRNGLMKHFNMLKTSYTDSGNDESTGMFTLEGSRQSAAAVGALMTHKVIGLHKYGYGRILEHCLLGAKIMFCKWLTLAKEDDNFVCFPVKPLPTGIALESVKLFIKKYIEGKSAEKIRKNKTAMEFLKQIGPDLVKNPFVVNFKTGNTINDDVGLCNKLNSEIFHRMTFTNKTEHNNRVPLTVFHTVIDKDSYPVMLDILKENLGLKGSGGLEASIHIVLSPWLVYNNNTDMFASTFRQIVLDSIGKITDEPVLHSFMAVGNMTGNTVFCDYITNLQIPSHQYQAIVKMKFLEESDAEEYMQRKEKCAESKVIIQIESPEVLGKLLDNSKDVPFMVSCYFDVPSAQNRPFLSNVLVLVDDIPLYKHVDMTVEPSNGRQEYFLYGDESRTQMSRKTSKISDCLQLVSKHELIASHAQVSKVIGSAIKLISLNFCLSGCRFGTKAKQDTSTSDRTRDRCIVLLSDKTKQKNGSVKKPEHIIQYQKIDGTLDTSTVHLNQNIRLQI</sequence>
<keyword evidence="3" id="KW-0456">Lyase</keyword>
<dbReference type="PANTHER" id="PTHR42735">
    <property type="match status" value="1"/>
</dbReference>
<keyword evidence="6" id="KW-1185">Reference proteome</keyword>
<organism evidence="5 6">
    <name type="scientific">Mytilus edulis</name>
    <name type="common">Blue mussel</name>
    <dbReference type="NCBI Taxonomy" id="6550"/>
    <lineage>
        <taxon>Eukaryota</taxon>
        <taxon>Metazoa</taxon>
        <taxon>Spiralia</taxon>
        <taxon>Lophotrochozoa</taxon>
        <taxon>Mollusca</taxon>
        <taxon>Bivalvia</taxon>
        <taxon>Autobranchia</taxon>
        <taxon>Pteriomorphia</taxon>
        <taxon>Mytilida</taxon>
        <taxon>Mytiloidea</taxon>
        <taxon>Mytilidae</taxon>
        <taxon>Mytilinae</taxon>
        <taxon>Mytilus</taxon>
    </lineage>
</organism>
<keyword evidence="2 4" id="KW-0663">Pyridoxal phosphate</keyword>
<evidence type="ECO:0000256" key="3">
    <source>
        <dbReference type="ARBA" id="ARBA00023239"/>
    </source>
</evidence>
<evidence type="ECO:0000256" key="4">
    <source>
        <dbReference type="PIRSR" id="PIRSR602129-50"/>
    </source>
</evidence>
<comment type="cofactor">
    <cofactor evidence="1 4">
        <name>pyridoxal 5'-phosphate</name>
        <dbReference type="ChEBI" id="CHEBI:597326"/>
    </cofactor>
</comment>
<dbReference type="Proteomes" id="UP000683360">
    <property type="component" value="Unassembled WGS sequence"/>
</dbReference>
<protein>
    <submittedName>
        <fullName evidence="5">Uncharacterized protein</fullName>
    </submittedName>
</protein>